<accession>A0A4R8RTN4</accession>
<proteinExistence type="predicted"/>
<dbReference type="EMBL" id="RYZW01000032">
    <property type="protein sequence ID" value="TDZ61145.1"/>
    <property type="molecule type" value="Genomic_DNA"/>
</dbReference>
<feature type="chain" id="PRO_5020428220" evidence="1">
    <location>
        <begin position="18"/>
        <end position="93"/>
    </location>
</feature>
<feature type="signal peptide" evidence="1">
    <location>
        <begin position="1"/>
        <end position="17"/>
    </location>
</feature>
<gene>
    <name evidence="2" type="ORF">CTRI78_v004431</name>
</gene>
<dbReference type="AlphaFoldDB" id="A0A4R8RTN4"/>
<evidence type="ECO:0000313" key="3">
    <source>
        <dbReference type="Proteomes" id="UP000295703"/>
    </source>
</evidence>
<name>A0A4R8RTN4_COLTR</name>
<dbReference type="Proteomes" id="UP000295703">
    <property type="component" value="Unassembled WGS sequence"/>
</dbReference>
<keyword evidence="1" id="KW-0732">Signal</keyword>
<reference evidence="2 3" key="1">
    <citation type="submission" date="2018-12" db="EMBL/GenBank/DDBJ databases">
        <title>Genome sequence and assembly of Colletotrichum trifolii.</title>
        <authorList>
            <person name="Gan P."/>
            <person name="Shirasu K."/>
        </authorList>
    </citation>
    <scope>NUCLEOTIDE SEQUENCE [LARGE SCALE GENOMIC DNA]</scope>
    <source>
        <strain evidence="2 3">543-2</strain>
    </source>
</reference>
<protein>
    <submittedName>
        <fullName evidence="2">Uncharacterized protein</fullName>
    </submittedName>
</protein>
<evidence type="ECO:0000313" key="2">
    <source>
        <dbReference type="EMBL" id="TDZ61145.1"/>
    </source>
</evidence>
<comment type="caution">
    <text evidence="2">The sequence shown here is derived from an EMBL/GenBank/DDBJ whole genome shotgun (WGS) entry which is preliminary data.</text>
</comment>
<sequence length="93" mass="9934">MLKLTILAALFAALAAAEDRYRDFDGRSDMQCNSGTTQISDLDCVFGEYVYCCTKDLVPSPGFPTHRKCSGGKGTCTVTDPSGKVLQGVGRCC</sequence>
<evidence type="ECO:0000256" key="1">
    <source>
        <dbReference type="SAM" id="SignalP"/>
    </source>
</evidence>
<organism evidence="2 3">
    <name type="scientific">Colletotrichum trifolii</name>
    <dbReference type="NCBI Taxonomy" id="5466"/>
    <lineage>
        <taxon>Eukaryota</taxon>
        <taxon>Fungi</taxon>
        <taxon>Dikarya</taxon>
        <taxon>Ascomycota</taxon>
        <taxon>Pezizomycotina</taxon>
        <taxon>Sordariomycetes</taxon>
        <taxon>Hypocreomycetidae</taxon>
        <taxon>Glomerellales</taxon>
        <taxon>Glomerellaceae</taxon>
        <taxon>Colletotrichum</taxon>
        <taxon>Colletotrichum orbiculare species complex</taxon>
    </lineage>
</organism>
<keyword evidence="3" id="KW-1185">Reference proteome</keyword>